<dbReference type="InterPro" id="IPR011234">
    <property type="entry name" value="Fumarylacetoacetase-like_C"/>
</dbReference>
<proteinExistence type="predicted"/>
<dbReference type="GO" id="GO:0005737">
    <property type="term" value="C:cytoplasm"/>
    <property type="evidence" value="ECO:0007669"/>
    <property type="project" value="TreeGrafter"/>
</dbReference>
<sequence>MLDDGAAEAAAALLWQHWREGRRLAALPASMRPSSRAEGYAIQSRLEGRDGQPLFGWKIAATSKAGQAHIGVDGPLAGRILASQVFPDGAEVPLGANAMLVAEPEFVFRLARGLPPRSTPYKQAEVMDAVGALHLGIEVPDSRFEDFATAGGPQLIADNACAHQFVLGPEAPADWRGLDLAAHPVTARVGERYGREGIGANVLGDPRIALTWLANELSAHGPGLAAGQYVTTGTCMVPLEITAGDAVRADFGRLGSLAVRFIA</sequence>
<dbReference type="STRING" id="938405.SAMN02927895_00125"/>
<gene>
    <name evidence="3" type="ORF">SAMN04487779_100767</name>
</gene>
<evidence type="ECO:0000259" key="2">
    <source>
        <dbReference type="Pfam" id="PF01557"/>
    </source>
</evidence>
<keyword evidence="4" id="KW-1185">Reference proteome</keyword>
<keyword evidence="1" id="KW-0456">Lyase</keyword>
<dbReference type="PANTHER" id="PTHR30143">
    <property type="entry name" value="ACID HYDRATASE"/>
    <property type="match status" value="1"/>
</dbReference>
<dbReference type="RefSeq" id="WP_090663670.1">
    <property type="nucleotide sequence ID" value="NZ_FMZX01000007.1"/>
</dbReference>
<reference evidence="3 4" key="1">
    <citation type="submission" date="2016-10" db="EMBL/GenBank/DDBJ databases">
        <authorList>
            <person name="de Groot N.N."/>
        </authorList>
    </citation>
    <scope>NUCLEOTIDE SEQUENCE [LARGE SCALE GENOMIC DNA]</scope>
    <source>
        <strain evidence="3 4">CPCC 100156</strain>
    </source>
</reference>
<name>A0A1G6U8K2_9PROT</name>
<dbReference type="Gene3D" id="3.90.850.10">
    <property type="entry name" value="Fumarylacetoacetase-like, C-terminal domain"/>
    <property type="match status" value="1"/>
</dbReference>
<protein>
    <submittedName>
        <fullName evidence="3">2-keto-4-pentenoate hydratase</fullName>
    </submittedName>
</protein>
<dbReference type="GO" id="GO:0008684">
    <property type="term" value="F:2-oxopent-4-enoate hydratase activity"/>
    <property type="evidence" value="ECO:0007669"/>
    <property type="project" value="TreeGrafter"/>
</dbReference>
<dbReference type="EMBL" id="FMZX01000007">
    <property type="protein sequence ID" value="SDD37026.1"/>
    <property type="molecule type" value="Genomic_DNA"/>
</dbReference>
<dbReference type="SUPFAM" id="SSF56529">
    <property type="entry name" value="FAH"/>
    <property type="match status" value="1"/>
</dbReference>
<accession>A0A1G6U8K2</accession>
<dbReference type="AlphaFoldDB" id="A0A1G6U8K2"/>
<feature type="domain" description="Fumarylacetoacetase-like C-terminal" evidence="2">
    <location>
        <begin position="86"/>
        <end position="260"/>
    </location>
</feature>
<evidence type="ECO:0000256" key="1">
    <source>
        <dbReference type="ARBA" id="ARBA00023239"/>
    </source>
</evidence>
<dbReference type="Proteomes" id="UP000198925">
    <property type="component" value="Unassembled WGS sequence"/>
</dbReference>
<dbReference type="InterPro" id="IPR050772">
    <property type="entry name" value="Hydratase-Decarb/MhpD_sf"/>
</dbReference>
<dbReference type="PANTHER" id="PTHR30143:SF0">
    <property type="entry name" value="2-KETO-4-PENTENOATE HYDRATASE"/>
    <property type="match status" value="1"/>
</dbReference>
<organism evidence="3 4">
    <name type="scientific">Belnapia rosea</name>
    <dbReference type="NCBI Taxonomy" id="938405"/>
    <lineage>
        <taxon>Bacteria</taxon>
        <taxon>Pseudomonadati</taxon>
        <taxon>Pseudomonadota</taxon>
        <taxon>Alphaproteobacteria</taxon>
        <taxon>Acetobacterales</taxon>
        <taxon>Roseomonadaceae</taxon>
        <taxon>Belnapia</taxon>
    </lineage>
</organism>
<dbReference type="InterPro" id="IPR036663">
    <property type="entry name" value="Fumarylacetoacetase_C_sf"/>
</dbReference>
<dbReference type="Pfam" id="PF01557">
    <property type="entry name" value="FAA_hydrolase"/>
    <property type="match status" value="1"/>
</dbReference>
<evidence type="ECO:0000313" key="4">
    <source>
        <dbReference type="Proteomes" id="UP000198925"/>
    </source>
</evidence>
<evidence type="ECO:0000313" key="3">
    <source>
        <dbReference type="EMBL" id="SDD37026.1"/>
    </source>
</evidence>